<dbReference type="Proteomes" id="UP001060215">
    <property type="component" value="Chromosome 6"/>
</dbReference>
<evidence type="ECO:0000313" key="1">
    <source>
        <dbReference type="EMBL" id="KAI8023886.1"/>
    </source>
</evidence>
<comment type="caution">
    <text evidence="1">The sequence shown here is derived from an EMBL/GenBank/DDBJ whole genome shotgun (WGS) entry which is preliminary data.</text>
</comment>
<sequence>MLRSRMLMKRHTHRVWPTSRRNTNFKSGRHATGASP</sequence>
<protein>
    <submittedName>
        <fullName evidence="1">Uncharacterized protein</fullName>
    </submittedName>
</protein>
<gene>
    <name evidence="1" type="ORF">LOK49_LG03G00965</name>
</gene>
<evidence type="ECO:0000313" key="2">
    <source>
        <dbReference type="Proteomes" id="UP001060215"/>
    </source>
</evidence>
<accession>A0ACC0IJ79</accession>
<dbReference type="EMBL" id="CM045763">
    <property type="protein sequence ID" value="KAI8023886.1"/>
    <property type="molecule type" value="Genomic_DNA"/>
</dbReference>
<keyword evidence="2" id="KW-1185">Reference proteome</keyword>
<name>A0ACC0IJ79_9ERIC</name>
<organism evidence="1 2">
    <name type="scientific">Camellia lanceoleosa</name>
    <dbReference type="NCBI Taxonomy" id="1840588"/>
    <lineage>
        <taxon>Eukaryota</taxon>
        <taxon>Viridiplantae</taxon>
        <taxon>Streptophyta</taxon>
        <taxon>Embryophyta</taxon>
        <taxon>Tracheophyta</taxon>
        <taxon>Spermatophyta</taxon>
        <taxon>Magnoliopsida</taxon>
        <taxon>eudicotyledons</taxon>
        <taxon>Gunneridae</taxon>
        <taxon>Pentapetalae</taxon>
        <taxon>asterids</taxon>
        <taxon>Ericales</taxon>
        <taxon>Theaceae</taxon>
        <taxon>Camellia</taxon>
    </lineage>
</organism>
<reference evidence="1 2" key="1">
    <citation type="journal article" date="2022" name="Plant J.">
        <title>Chromosome-level genome of Camellia lanceoleosa provides a valuable resource for understanding genome evolution and self-incompatibility.</title>
        <authorList>
            <person name="Gong W."/>
            <person name="Xiao S."/>
            <person name="Wang L."/>
            <person name="Liao Z."/>
            <person name="Chang Y."/>
            <person name="Mo W."/>
            <person name="Hu G."/>
            <person name="Li W."/>
            <person name="Zhao G."/>
            <person name="Zhu H."/>
            <person name="Hu X."/>
            <person name="Ji K."/>
            <person name="Xiang X."/>
            <person name="Song Q."/>
            <person name="Yuan D."/>
            <person name="Jin S."/>
            <person name="Zhang L."/>
        </authorList>
    </citation>
    <scope>NUCLEOTIDE SEQUENCE [LARGE SCALE GENOMIC DNA]</scope>
    <source>
        <strain evidence="1">SQ_2022a</strain>
    </source>
</reference>
<proteinExistence type="predicted"/>